<dbReference type="Gene3D" id="3.80.10.10">
    <property type="entry name" value="Ribonuclease Inhibitor"/>
    <property type="match status" value="2"/>
</dbReference>
<comment type="caution">
    <text evidence="1">The sequence shown here is derived from an EMBL/GenBank/DDBJ whole genome shotgun (WGS) entry which is preliminary data.</text>
</comment>
<accession>A0ABR2H5N4</accession>
<name>A0ABR2H5N4_9EUKA</name>
<dbReference type="InterPro" id="IPR053139">
    <property type="entry name" value="Surface_bspA-like"/>
</dbReference>
<organism evidence="1 2">
    <name type="scientific">Tritrichomonas musculus</name>
    <dbReference type="NCBI Taxonomy" id="1915356"/>
    <lineage>
        <taxon>Eukaryota</taxon>
        <taxon>Metamonada</taxon>
        <taxon>Parabasalia</taxon>
        <taxon>Tritrichomonadida</taxon>
        <taxon>Tritrichomonadidae</taxon>
        <taxon>Tritrichomonas</taxon>
    </lineage>
</organism>
<sequence>MFRIVLKTHVFQIPSDFPLFNNINHDIYLKLINYHQYKIKSNVCEEVVQSFIKYWINKQIPNIEIDNFIQFYFLSQEFDLMKDIIQIYMLKKSLQLPLYHKNQKLSHVIDNKYQVFAVKQKNYHQVIDLLFKNNDFYSYSWFFEDRNEIYQACIRDDMKFIDLLSRKNVLYDGLLFCINEHEKTAAVFSNIAATGDVFIPYSVRLESEEYLVTSIIEYSFKASSSITSVQFPLNSELKLIEKCSFMNSSIERIVIPSHVERIEESAFAFCYQLQHVEFQSKSELKYIGKQAFFYTSIESILIPSNVIKIEESSFFHCEKLNEIAFSSDSKLKTIEKKCFDCSSLEKIVIPSFVDDIKEGWCCGASNLTKISVLPNNKRYSCINNTFIVGKSDPLSDSYDVLLFARRDIKIAKIPSFITKIAPYAFDQCTRLQVVDFPDDSQLELIDKFAFNKSSLEKITIPSKVVKIGEGAFFYCKCLQFVDFTKESELNIIDQEAFLSTSIEYIKVPSKVVIIGQRAFGFCRQLRRVEFDNNSNLLLIGFFAFSNCALEYICIPDRVIQINDNAFGYCRNLQILEFAENSNLHFLHKNPFVFSFPLICIPVQLRNLMEKK</sequence>
<dbReference type="Pfam" id="PF13306">
    <property type="entry name" value="LRR_5"/>
    <property type="match status" value="2"/>
</dbReference>
<evidence type="ECO:0000313" key="2">
    <source>
        <dbReference type="Proteomes" id="UP001470230"/>
    </source>
</evidence>
<protein>
    <submittedName>
        <fullName evidence="1">Uncharacterized protein</fullName>
    </submittedName>
</protein>
<evidence type="ECO:0000313" key="1">
    <source>
        <dbReference type="EMBL" id="KAK8840755.1"/>
    </source>
</evidence>
<gene>
    <name evidence="1" type="ORF">M9Y10_030533</name>
</gene>
<dbReference type="Proteomes" id="UP001470230">
    <property type="component" value="Unassembled WGS sequence"/>
</dbReference>
<dbReference type="EMBL" id="JAPFFF010000044">
    <property type="protein sequence ID" value="KAK8840755.1"/>
    <property type="molecule type" value="Genomic_DNA"/>
</dbReference>
<dbReference type="PANTHER" id="PTHR45661">
    <property type="entry name" value="SURFACE ANTIGEN"/>
    <property type="match status" value="1"/>
</dbReference>
<dbReference type="SUPFAM" id="SSF52058">
    <property type="entry name" value="L domain-like"/>
    <property type="match status" value="2"/>
</dbReference>
<dbReference type="PANTHER" id="PTHR45661:SF3">
    <property type="entry name" value="IG-LIKE DOMAIN-CONTAINING PROTEIN"/>
    <property type="match status" value="1"/>
</dbReference>
<dbReference type="InterPro" id="IPR032675">
    <property type="entry name" value="LRR_dom_sf"/>
</dbReference>
<keyword evidence="2" id="KW-1185">Reference proteome</keyword>
<proteinExistence type="predicted"/>
<reference evidence="1 2" key="1">
    <citation type="submission" date="2024-04" db="EMBL/GenBank/DDBJ databases">
        <title>Tritrichomonas musculus Genome.</title>
        <authorList>
            <person name="Alves-Ferreira E."/>
            <person name="Grigg M."/>
            <person name="Lorenzi H."/>
            <person name="Galac M."/>
        </authorList>
    </citation>
    <scope>NUCLEOTIDE SEQUENCE [LARGE SCALE GENOMIC DNA]</scope>
    <source>
        <strain evidence="1 2">EAF2021</strain>
    </source>
</reference>
<dbReference type="InterPro" id="IPR026906">
    <property type="entry name" value="LRR_5"/>
</dbReference>